<proteinExistence type="predicted"/>
<dbReference type="OrthoDB" id="292826at2"/>
<dbReference type="NCBIfam" id="TIGR03067">
    <property type="entry name" value="Planc_TIGR03067"/>
    <property type="match status" value="1"/>
</dbReference>
<protein>
    <recommendedName>
        <fullName evidence="4">TIGR03067 domain-containing protein</fullName>
    </recommendedName>
</protein>
<feature type="signal peptide" evidence="1">
    <location>
        <begin position="1"/>
        <end position="25"/>
    </location>
</feature>
<sequence length="170" mass="17917" precursor="true">MRFEILMIVIASVMVVAGTPQVAGAASPQVVSAASEAVSAASPGADQMQGRDAVQGVWLLSSGEADGNSLPQAALSDGKLVIKADHYTFTMGDAGPLNGTQKLGTSNGLRTIDITDESGDHEHETCLGIYEIEGDQFRVVFAAPGKDRPSKFETAADSGQWMHVWKRVKN</sequence>
<dbReference type="KEGG" id="rlc:K227x_41430"/>
<evidence type="ECO:0000256" key="1">
    <source>
        <dbReference type="SAM" id="SignalP"/>
    </source>
</evidence>
<feature type="chain" id="PRO_5021754326" description="TIGR03067 domain-containing protein" evidence="1">
    <location>
        <begin position="26"/>
        <end position="170"/>
    </location>
</feature>
<name>A0A517NF32_9BACT</name>
<dbReference type="EMBL" id="CP036525">
    <property type="protein sequence ID" value="QDT05740.1"/>
    <property type="molecule type" value="Genomic_DNA"/>
</dbReference>
<keyword evidence="3" id="KW-1185">Reference proteome</keyword>
<dbReference type="AlphaFoldDB" id="A0A517NF32"/>
<keyword evidence="1" id="KW-0732">Signal</keyword>
<evidence type="ECO:0008006" key="4">
    <source>
        <dbReference type="Google" id="ProtNLM"/>
    </source>
</evidence>
<dbReference type="Proteomes" id="UP000318538">
    <property type="component" value="Chromosome"/>
</dbReference>
<evidence type="ECO:0000313" key="2">
    <source>
        <dbReference type="EMBL" id="QDT05740.1"/>
    </source>
</evidence>
<reference evidence="2 3" key="1">
    <citation type="submission" date="2019-02" db="EMBL/GenBank/DDBJ databases">
        <title>Deep-cultivation of Planctomycetes and their phenomic and genomic characterization uncovers novel biology.</title>
        <authorList>
            <person name="Wiegand S."/>
            <person name="Jogler M."/>
            <person name="Boedeker C."/>
            <person name="Pinto D."/>
            <person name="Vollmers J."/>
            <person name="Rivas-Marin E."/>
            <person name="Kohn T."/>
            <person name="Peeters S.H."/>
            <person name="Heuer A."/>
            <person name="Rast P."/>
            <person name="Oberbeckmann S."/>
            <person name="Bunk B."/>
            <person name="Jeske O."/>
            <person name="Meyerdierks A."/>
            <person name="Storesund J.E."/>
            <person name="Kallscheuer N."/>
            <person name="Luecker S."/>
            <person name="Lage O.M."/>
            <person name="Pohl T."/>
            <person name="Merkel B.J."/>
            <person name="Hornburger P."/>
            <person name="Mueller R.-W."/>
            <person name="Bruemmer F."/>
            <person name="Labrenz M."/>
            <person name="Spormann A.M."/>
            <person name="Op den Camp H."/>
            <person name="Overmann J."/>
            <person name="Amann R."/>
            <person name="Jetten M.S.M."/>
            <person name="Mascher T."/>
            <person name="Medema M.H."/>
            <person name="Devos D.P."/>
            <person name="Kaster A.-K."/>
            <person name="Ovreas L."/>
            <person name="Rohde M."/>
            <person name="Galperin M.Y."/>
            <person name="Jogler C."/>
        </authorList>
    </citation>
    <scope>NUCLEOTIDE SEQUENCE [LARGE SCALE GENOMIC DNA]</scope>
    <source>
        <strain evidence="2 3">K22_7</strain>
    </source>
</reference>
<dbReference type="InterPro" id="IPR017504">
    <property type="entry name" value="CHP03067_Planctomycetes"/>
</dbReference>
<accession>A0A517NF32</accession>
<gene>
    <name evidence="2" type="ORF">K227x_41430</name>
</gene>
<organism evidence="2 3">
    <name type="scientific">Rubripirellula lacrimiformis</name>
    <dbReference type="NCBI Taxonomy" id="1930273"/>
    <lineage>
        <taxon>Bacteria</taxon>
        <taxon>Pseudomonadati</taxon>
        <taxon>Planctomycetota</taxon>
        <taxon>Planctomycetia</taxon>
        <taxon>Pirellulales</taxon>
        <taxon>Pirellulaceae</taxon>
        <taxon>Rubripirellula</taxon>
    </lineage>
</organism>
<evidence type="ECO:0000313" key="3">
    <source>
        <dbReference type="Proteomes" id="UP000318538"/>
    </source>
</evidence>
<dbReference type="RefSeq" id="WP_145172016.1">
    <property type="nucleotide sequence ID" value="NZ_CP036525.1"/>
</dbReference>